<proteinExistence type="predicted"/>
<evidence type="ECO:0000313" key="2">
    <source>
        <dbReference type="EMBL" id="EHP83589.1"/>
    </source>
</evidence>
<feature type="non-terminal residue" evidence="2">
    <location>
        <position position="1"/>
    </location>
</feature>
<name>H1L1N3_9EURY</name>
<dbReference type="Proteomes" id="UP000003706">
    <property type="component" value="Unassembled WGS sequence"/>
</dbReference>
<dbReference type="AlphaFoldDB" id="H1L1N3"/>
<accession>H1L1N3</accession>
<organism evidence="2 3">
    <name type="scientific">Methanotorris formicicus Mc-S-70</name>
    <dbReference type="NCBI Taxonomy" id="647171"/>
    <lineage>
        <taxon>Archaea</taxon>
        <taxon>Methanobacteriati</taxon>
        <taxon>Methanobacteriota</taxon>
        <taxon>Methanomada group</taxon>
        <taxon>Methanococci</taxon>
        <taxon>Methanococcales</taxon>
        <taxon>Methanocaldococcaceae</taxon>
        <taxon>Methanotorris</taxon>
    </lineage>
</organism>
<feature type="compositionally biased region" description="Basic residues" evidence="1">
    <location>
        <begin position="39"/>
        <end position="52"/>
    </location>
</feature>
<evidence type="ECO:0000313" key="3">
    <source>
        <dbReference type="Proteomes" id="UP000003706"/>
    </source>
</evidence>
<evidence type="ECO:0000256" key="1">
    <source>
        <dbReference type="SAM" id="MobiDB-lite"/>
    </source>
</evidence>
<evidence type="ECO:0008006" key="4">
    <source>
        <dbReference type="Google" id="ProtNLM"/>
    </source>
</evidence>
<dbReference type="EMBL" id="AGJL01000090">
    <property type="protein sequence ID" value="EHP83589.1"/>
    <property type="molecule type" value="Genomic_DNA"/>
</dbReference>
<feature type="region of interest" description="Disordered" evidence="1">
    <location>
        <begin position="37"/>
        <end position="66"/>
    </location>
</feature>
<reference evidence="2 3" key="1">
    <citation type="submission" date="2011-09" db="EMBL/GenBank/DDBJ databases">
        <title>The draft genome of Methanotorris formicicus Mc-S-70.</title>
        <authorList>
            <consortium name="US DOE Joint Genome Institute (JGI-PGF)"/>
            <person name="Lucas S."/>
            <person name="Han J."/>
            <person name="Lapidus A."/>
            <person name="Cheng J.-F."/>
            <person name="Goodwin L."/>
            <person name="Pitluck S."/>
            <person name="Peters L."/>
            <person name="Land M.L."/>
            <person name="Hauser L."/>
            <person name="Sieprawska-Lupa M."/>
            <person name="Takai K."/>
            <person name="Miyazaki J."/>
            <person name="Whitman W."/>
            <person name="Woyke T.J."/>
        </authorList>
    </citation>
    <scope>NUCLEOTIDE SEQUENCE [LARGE SCALE GENOMIC DNA]</scope>
    <source>
        <strain evidence="2 3">Mc-S-70</strain>
    </source>
</reference>
<comment type="caution">
    <text evidence="2">The sequence shown here is derived from an EMBL/GenBank/DDBJ whole genome shotgun (WGS) entry which is preliminary data.</text>
</comment>
<keyword evidence="3" id="KW-1185">Reference proteome</keyword>
<gene>
    <name evidence="2" type="ORF">MetfoDRAFT_1957</name>
</gene>
<dbReference type="RefSeq" id="WP_007045376.1">
    <property type="nucleotide sequence ID" value="NZ_AGJL01000090.1"/>
</dbReference>
<protein>
    <recommendedName>
        <fullName evidence="4">ISXO2-like transposase domain-containing protein</fullName>
    </recommendedName>
</protein>
<sequence length="66" mass="7697">FVCKRVMKSSEKDNILKKITGNELEIDEFYINSGDKGIKKNKKRRRGLKKGQRNVQNRKTSNNNTV</sequence>
<feature type="compositionally biased region" description="Polar residues" evidence="1">
    <location>
        <begin position="54"/>
        <end position="66"/>
    </location>
</feature>